<protein>
    <submittedName>
        <fullName evidence="1">Uncharacterized protein</fullName>
    </submittedName>
</protein>
<accession>X0ZNH2</accession>
<evidence type="ECO:0000313" key="1">
    <source>
        <dbReference type="EMBL" id="GAG59607.1"/>
    </source>
</evidence>
<reference evidence="1" key="1">
    <citation type="journal article" date="2014" name="Front. Microbiol.">
        <title>High frequency of phylogenetically diverse reductive dehalogenase-homologous genes in deep subseafloor sedimentary metagenomes.</title>
        <authorList>
            <person name="Kawai M."/>
            <person name="Futagami T."/>
            <person name="Toyoda A."/>
            <person name="Takaki Y."/>
            <person name="Nishi S."/>
            <person name="Hori S."/>
            <person name="Arai W."/>
            <person name="Tsubouchi T."/>
            <person name="Morono Y."/>
            <person name="Uchiyama I."/>
            <person name="Ito T."/>
            <person name="Fujiyama A."/>
            <person name="Inagaki F."/>
            <person name="Takami H."/>
        </authorList>
    </citation>
    <scope>NUCLEOTIDE SEQUENCE</scope>
    <source>
        <strain evidence="1">Expedition CK06-06</strain>
    </source>
</reference>
<sequence>MKGLCPDCGVRMKKVSVVRGWGERGKDDIQKNLWFCEKCDVIWNKEKRDPDTFRGQGNGREVLLT</sequence>
<dbReference type="EMBL" id="BART01000964">
    <property type="protein sequence ID" value="GAG59607.1"/>
    <property type="molecule type" value="Genomic_DNA"/>
</dbReference>
<comment type="caution">
    <text evidence="1">The sequence shown here is derived from an EMBL/GenBank/DDBJ whole genome shotgun (WGS) entry which is preliminary data.</text>
</comment>
<dbReference type="AlphaFoldDB" id="X0ZNH2"/>
<proteinExistence type="predicted"/>
<name>X0ZNH2_9ZZZZ</name>
<organism evidence="1">
    <name type="scientific">marine sediment metagenome</name>
    <dbReference type="NCBI Taxonomy" id="412755"/>
    <lineage>
        <taxon>unclassified sequences</taxon>
        <taxon>metagenomes</taxon>
        <taxon>ecological metagenomes</taxon>
    </lineage>
</organism>
<gene>
    <name evidence="1" type="ORF">S01H4_03806</name>
</gene>